<evidence type="ECO:0000313" key="2">
    <source>
        <dbReference type="Proteomes" id="UP000244937"/>
    </source>
</evidence>
<evidence type="ECO:0000313" key="1">
    <source>
        <dbReference type="EMBL" id="AWI26844.1"/>
    </source>
</evidence>
<gene>
    <name evidence="1" type="ORF">HYN49_13565</name>
</gene>
<reference evidence="1 2" key="1">
    <citation type="submission" date="2018-05" db="EMBL/GenBank/DDBJ databases">
        <title>Genome sequencing of Flavobacterium sp. HYN0049.</title>
        <authorList>
            <person name="Yi H."/>
            <person name="Baek C."/>
        </authorList>
    </citation>
    <scope>NUCLEOTIDE SEQUENCE [LARGE SCALE GENOMIC DNA]</scope>
    <source>
        <strain evidence="1 2">HYN0049</strain>
    </source>
</reference>
<keyword evidence="2" id="KW-1185">Reference proteome</keyword>
<dbReference type="EMBL" id="CP029187">
    <property type="protein sequence ID" value="AWI26844.1"/>
    <property type="molecule type" value="Genomic_DNA"/>
</dbReference>
<dbReference type="AlphaFoldDB" id="A0A2S1SK96"/>
<proteinExistence type="predicted"/>
<organism evidence="1 2">
    <name type="scientific">Flavobacterium pallidum</name>
    <dbReference type="NCBI Taxonomy" id="2172098"/>
    <lineage>
        <taxon>Bacteria</taxon>
        <taxon>Pseudomonadati</taxon>
        <taxon>Bacteroidota</taxon>
        <taxon>Flavobacteriia</taxon>
        <taxon>Flavobacteriales</taxon>
        <taxon>Flavobacteriaceae</taxon>
        <taxon>Flavobacterium</taxon>
    </lineage>
</organism>
<dbReference type="KEGG" id="fpal:HYN49_13565"/>
<evidence type="ECO:0008006" key="3">
    <source>
        <dbReference type="Google" id="ProtNLM"/>
    </source>
</evidence>
<name>A0A2S1SK96_9FLAO</name>
<protein>
    <recommendedName>
        <fullName evidence="3">Histidine kinase</fullName>
    </recommendedName>
</protein>
<dbReference type="Proteomes" id="UP000244937">
    <property type="component" value="Chromosome"/>
</dbReference>
<accession>A0A2S1SK96</accession>
<sequence>MKFKKAKSIGEVSDREMLNFIFANQLYILRTLDFVERSLTNSDVPEYPETVKQMVNNIDSSLSNINEYLQLSDYDKGELNL</sequence>